<evidence type="ECO:0000256" key="3">
    <source>
        <dbReference type="HAMAP-Rule" id="MF_00743"/>
    </source>
</evidence>
<feature type="binding site" evidence="3">
    <location>
        <begin position="147"/>
        <end position="149"/>
    </location>
    <ligand>
        <name>substrate</name>
    </ligand>
</feature>
<dbReference type="InterPro" id="IPR022761">
    <property type="entry name" value="Fumarate_lyase_N"/>
</dbReference>
<dbReference type="Gene3D" id="1.20.200.10">
    <property type="entry name" value="Fumarase/aspartase (Central domain)"/>
    <property type="match status" value="1"/>
</dbReference>
<dbReference type="NCBIfam" id="TIGR00979">
    <property type="entry name" value="fumC_II"/>
    <property type="match status" value="1"/>
</dbReference>
<dbReference type="PANTHER" id="PTHR11444:SF1">
    <property type="entry name" value="FUMARATE HYDRATASE, MITOCHONDRIAL"/>
    <property type="match status" value="1"/>
</dbReference>
<keyword evidence="7" id="KW-1185">Reference proteome</keyword>
<dbReference type="InterPro" id="IPR005677">
    <property type="entry name" value="Fum_hydII"/>
</dbReference>
<feature type="binding site" evidence="3">
    <location>
        <begin position="106"/>
        <end position="108"/>
    </location>
    <ligand>
        <name>substrate</name>
    </ligand>
</feature>
<dbReference type="InterPro" id="IPR020557">
    <property type="entry name" value="Fumarate_lyase_CS"/>
</dbReference>
<dbReference type="HOGENOM" id="CLU_021594_4_1_0"/>
<dbReference type="Gene3D" id="1.10.40.30">
    <property type="entry name" value="Fumarase/aspartase (C-terminal domain)"/>
    <property type="match status" value="1"/>
</dbReference>
<evidence type="ECO:0000313" key="6">
    <source>
        <dbReference type="EMBL" id="AIA30627.1"/>
    </source>
</evidence>
<dbReference type="GO" id="GO:0005737">
    <property type="term" value="C:cytoplasm"/>
    <property type="evidence" value="ECO:0007669"/>
    <property type="project" value="UniProtKB-SubCell"/>
</dbReference>
<organism evidence="6 7">
    <name type="scientific">Leptospirillum ferriphilum YSK</name>
    <dbReference type="NCBI Taxonomy" id="1441628"/>
    <lineage>
        <taxon>Bacteria</taxon>
        <taxon>Pseudomonadati</taxon>
        <taxon>Nitrospirota</taxon>
        <taxon>Nitrospiria</taxon>
        <taxon>Nitrospirales</taxon>
        <taxon>Nitrospiraceae</taxon>
        <taxon>Leptospirillum</taxon>
    </lineage>
</organism>
<feature type="active site" description="Proton donor/acceptor" evidence="3">
    <location>
        <position position="196"/>
    </location>
</feature>
<protein>
    <recommendedName>
        <fullName evidence="3">Fumarate hydratase class II</fullName>
        <shortName evidence="3">Fumarase C</shortName>
        <ecNumber evidence="3">4.2.1.2</ecNumber>
    </recommendedName>
    <alternativeName>
        <fullName evidence="3">Aerobic fumarase</fullName>
    </alternativeName>
    <alternativeName>
        <fullName evidence="3">Iron-independent fumarase</fullName>
    </alternativeName>
</protein>
<dbReference type="Pfam" id="PF00206">
    <property type="entry name" value="Lyase_1"/>
    <property type="match status" value="1"/>
</dbReference>
<dbReference type="KEGG" id="lfp:Y981_07290"/>
<feature type="binding site" evidence="3">
    <location>
        <position position="327"/>
    </location>
    <ligand>
        <name>substrate</name>
    </ligand>
</feature>
<dbReference type="InterPro" id="IPR000362">
    <property type="entry name" value="Fumarate_lyase_fam"/>
</dbReference>
<dbReference type="EMBL" id="CP007243">
    <property type="protein sequence ID" value="AIA30627.1"/>
    <property type="molecule type" value="Genomic_DNA"/>
</dbReference>
<feature type="binding site" evidence="3">
    <location>
        <begin position="332"/>
        <end position="334"/>
    </location>
    <ligand>
        <name>substrate</name>
    </ligand>
</feature>
<dbReference type="GO" id="GO:0006108">
    <property type="term" value="P:malate metabolic process"/>
    <property type="evidence" value="ECO:0007669"/>
    <property type="project" value="TreeGrafter"/>
</dbReference>
<name>A0A059XZH9_9BACT</name>
<comment type="function">
    <text evidence="3">Involved in the TCA cycle. Catalyzes the stereospecific interconversion of fumarate to L-malate.</text>
</comment>
<comment type="catalytic activity">
    <reaction evidence="3">
        <text>(S)-malate = fumarate + H2O</text>
        <dbReference type="Rhea" id="RHEA:12460"/>
        <dbReference type="ChEBI" id="CHEBI:15377"/>
        <dbReference type="ChEBI" id="CHEBI:15589"/>
        <dbReference type="ChEBI" id="CHEBI:29806"/>
        <dbReference type="EC" id="4.2.1.2"/>
    </reaction>
</comment>
<dbReference type="HAMAP" id="MF_00743">
    <property type="entry name" value="FumaraseC"/>
    <property type="match status" value="1"/>
</dbReference>
<dbReference type="FunFam" id="1.10.275.10:FF:000001">
    <property type="entry name" value="Fumarate hydratase, mitochondrial"/>
    <property type="match status" value="1"/>
</dbReference>
<dbReference type="InterPro" id="IPR024083">
    <property type="entry name" value="Fumarase/histidase_N"/>
</dbReference>
<dbReference type="SUPFAM" id="SSF48557">
    <property type="entry name" value="L-aspartase-like"/>
    <property type="match status" value="1"/>
</dbReference>
<dbReference type="Proteomes" id="UP000027059">
    <property type="component" value="Chromosome"/>
</dbReference>
<feature type="domain" description="Fumarase C C-terminal" evidence="5">
    <location>
        <begin position="416"/>
        <end position="468"/>
    </location>
</feature>
<dbReference type="GO" id="GO:0006099">
    <property type="term" value="P:tricarboxylic acid cycle"/>
    <property type="evidence" value="ECO:0007669"/>
    <property type="project" value="UniProtKB-UniRule"/>
</dbReference>
<keyword evidence="2 3" id="KW-0456">Lyase</keyword>
<accession>A0A059XZH9</accession>
<dbReference type="InterPro" id="IPR008948">
    <property type="entry name" value="L-Aspartase-like"/>
</dbReference>
<keyword evidence="3" id="KW-0963">Cytoplasm</keyword>
<dbReference type="PRINTS" id="PR00149">
    <property type="entry name" value="FUMRATELYASE"/>
</dbReference>
<dbReference type="Pfam" id="PF10415">
    <property type="entry name" value="FumaraseC_C"/>
    <property type="match status" value="1"/>
</dbReference>
<evidence type="ECO:0000259" key="5">
    <source>
        <dbReference type="Pfam" id="PF10415"/>
    </source>
</evidence>
<evidence type="ECO:0000259" key="4">
    <source>
        <dbReference type="Pfam" id="PF00206"/>
    </source>
</evidence>
<dbReference type="GO" id="GO:0006106">
    <property type="term" value="P:fumarate metabolic process"/>
    <property type="evidence" value="ECO:0007669"/>
    <property type="project" value="InterPro"/>
</dbReference>
<evidence type="ECO:0000256" key="1">
    <source>
        <dbReference type="ARBA" id="ARBA00009084"/>
    </source>
</evidence>
<feature type="domain" description="Fumarate lyase N-terminal" evidence="4">
    <location>
        <begin position="20"/>
        <end position="350"/>
    </location>
</feature>
<comment type="miscellaneous">
    <text evidence="3">There are 2 substrate-binding sites: the catalytic A site, and the non-catalytic B site that may play a role in the transfer of substrate or product between the active site and the solvent. Alternatively, the B site may bind allosteric effectors.</text>
</comment>
<dbReference type="AlphaFoldDB" id="A0A059XZH9"/>
<keyword evidence="3" id="KW-0816">Tricarboxylic acid cycle</keyword>
<dbReference type="NCBIfam" id="NF008909">
    <property type="entry name" value="PRK12273.1"/>
    <property type="match status" value="1"/>
</dbReference>
<reference evidence="7" key="1">
    <citation type="submission" date="2014-02" db="EMBL/GenBank/DDBJ databases">
        <title>Complete genome sequence and comparative genomic analysis of the nitrogen-fixing bacterium Leptospirillum ferriphilum YSK.</title>
        <authorList>
            <person name="Guo X."/>
            <person name="Yin H."/>
            <person name="Liang Y."/>
            <person name="Hu Q."/>
            <person name="Ma L."/>
            <person name="Xiao Y."/>
            <person name="Zhang X."/>
            <person name="Qiu G."/>
            <person name="Liu X."/>
        </authorList>
    </citation>
    <scope>NUCLEOTIDE SEQUENCE [LARGE SCALE GENOMIC DNA]</scope>
    <source>
        <strain evidence="7">YSK</strain>
    </source>
</reference>
<comment type="subunit">
    <text evidence="3">Homotetramer.</text>
</comment>
<dbReference type="EC" id="4.2.1.2" evidence="3"/>
<feature type="site" description="Important for catalytic activity" evidence="3">
    <location>
        <position position="339"/>
    </location>
</feature>
<reference evidence="6 7" key="2">
    <citation type="journal article" date="2015" name="Biomed. Res. Int.">
        <title>Effects of Arsenite Resistance on the Growth and Functional Gene Expression of Leptospirillum ferriphilum and Acidithiobacillus thiooxidans in Pure Culture and Coculture.</title>
        <authorList>
            <person name="Jiang H."/>
            <person name="Liang Y."/>
            <person name="Yin H."/>
            <person name="Xiao Y."/>
            <person name="Guo X."/>
            <person name="Xu Y."/>
            <person name="Hu Q."/>
            <person name="Liu H."/>
            <person name="Liu X."/>
        </authorList>
    </citation>
    <scope>NUCLEOTIDE SEQUENCE [LARGE SCALE GENOMIC DNA]</scope>
    <source>
        <strain evidence="6 7">YSK</strain>
    </source>
</reference>
<evidence type="ECO:0000256" key="2">
    <source>
        <dbReference type="ARBA" id="ARBA00023239"/>
    </source>
</evidence>
<proteinExistence type="inferred from homology"/>
<dbReference type="InterPro" id="IPR018951">
    <property type="entry name" value="Fumarase_C_C"/>
</dbReference>
<dbReference type="RefSeq" id="WP_051613818.1">
    <property type="nucleotide sequence ID" value="NZ_CP007243.1"/>
</dbReference>
<comment type="subcellular location">
    <subcellularLocation>
        <location evidence="3">Cytoplasm</location>
    </subcellularLocation>
</comment>
<sequence length="472" mass="51066">MNSGEHGSVAGRRLETDSMGSIGVPVDRLWGAQTERSLHHFSIGKDRMPIEVIRAMALLKKACANVNRDLGKLPEEKADLIVRAADEILSGKLDEEFPLFVWQTGSGTQTNMNVNEVISNRAIQLSGGEVGSKTPVHPNDHVNMSQSSNDTFPTAMHIAAVMALEGRLLPSLRALLIAIEEKARELSDIVKIGRTHLMDAVPLTLGQEFSGYISQLAQGKTNIESSIPGLLRLAIGGTAVGTGLNAHPEFAERTAREVARLTGYPFVSAPNKFMALAGHEELLQASSALRNLAASLMKIANDMRWMGSGPRCGLGELSLPENEPGSSIMPGKVNPTQCEAMTMIAIQVMGNDTAVGFAGSQGNFELNVFKPLIIFNFLHSVEILSDGMTSFRKYLVEGIRPNIQRIKNHLENSLMLVTALSPHIGYDRAAKVAHEAFVGETTLKEAAIRLGFVTGEQFDAWVRPEKMIGPAV</sequence>
<comment type="pathway">
    <text evidence="3">Carbohydrate metabolism; tricarboxylic acid cycle; (S)-malate from fumarate: step 1/1.</text>
</comment>
<comment type="similarity">
    <text evidence="1 3">Belongs to the class-II fumarase/aspartase family. Fumarase subfamily.</text>
</comment>
<feature type="binding site" evidence="3">
    <location>
        <position position="195"/>
    </location>
    <ligand>
        <name>substrate</name>
    </ligand>
</feature>
<dbReference type="FunFam" id="1.20.200.10:FF:000001">
    <property type="entry name" value="Fumarate hydratase, mitochondrial"/>
    <property type="match status" value="1"/>
</dbReference>
<evidence type="ECO:0000313" key="7">
    <source>
        <dbReference type="Proteomes" id="UP000027059"/>
    </source>
</evidence>
<dbReference type="UniPathway" id="UPA00223">
    <property type="reaction ID" value="UER01007"/>
</dbReference>
<gene>
    <name evidence="3 6" type="primary">fumC</name>
    <name evidence="6" type="ORF">Y981_07290</name>
</gene>
<feature type="binding site" description="in site B" evidence="3">
    <location>
        <begin position="137"/>
        <end position="140"/>
    </location>
    <ligand>
        <name>substrate</name>
    </ligand>
</feature>
<dbReference type="CDD" id="cd01362">
    <property type="entry name" value="Fumarase_classII"/>
    <property type="match status" value="1"/>
</dbReference>
<dbReference type="GO" id="GO:0004333">
    <property type="term" value="F:fumarate hydratase activity"/>
    <property type="evidence" value="ECO:0007669"/>
    <property type="project" value="UniProtKB-UniRule"/>
</dbReference>
<dbReference type="PROSITE" id="PS00163">
    <property type="entry name" value="FUMARATE_LYASES"/>
    <property type="match status" value="1"/>
</dbReference>
<dbReference type="Gene3D" id="1.10.275.10">
    <property type="entry name" value="Fumarase/aspartase (N-terminal domain)"/>
    <property type="match status" value="1"/>
</dbReference>
<dbReference type="PANTHER" id="PTHR11444">
    <property type="entry name" value="ASPARTATEAMMONIA/ARGININOSUCCINATE/ADENYLOSUCCINATE LYASE"/>
    <property type="match status" value="1"/>
</dbReference>
<dbReference type="FunFam" id="1.10.40.30:FF:000002">
    <property type="entry name" value="Fumarate hydratase class II"/>
    <property type="match status" value="1"/>
</dbReference>
<feature type="active site" evidence="3">
    <location>
        <position position="326"/>
    </location>
</feature>
<dbReference type="OrthoDB" id="9802809at2"/>